<dbReference type="EMBL" id="CAJNOW010016222">
    <property type="protein sequence ID" value="CAF1648608.1"/>
    <property type="molecule type" value="Genomic_DNA"/>
</dbReference>
<comment type="caution">
    <text evidence="1">The sequence shown here is derived from an EMBL/GenBank/DDBJ whole genome shotgun (WGS) entry which is preliminary data.</text>
</comment>
<dbReference type="Proteomes" id="UP000663834">
    <property type="component" value="Unassembled WGS sequence"/>
</dbReference>
<proteinExistence type="predicted"/>
<dbReference type="AlphaFoldDB" id="A0A816EPA3"/>
<organism evidence="1 2">
    <name type="scientific">Rotaria magnacalcarata</name>
    <dbReference type="NCBI Taxonomy" id="392030"/>
    <lineage>
        <taxon>Eukaryota</taxon>
        <taxon>Metazoa</taxon>
        <taxon>Spiralia</taxon>
        <taxon>Gnathifera</taxon>
        <taxon>Rotifera</taxon>
        <taxon>Eurotatoria</taxon>
        <taxon>Bdelloidea</taxon>
        <taxon>Philodinida</taxon>
        <taxon>Philodinidae</taxon>
        <taxon>Rotaria</taxon>
    </lineage>
</organism>
<evidence type="ECO:0000313" key="1">
    <source>
        <dbReference type="EMBL" id="CAF1648608.1"/>
    </source>
</evidence>
<protein>
    <submittedName>
        <fullName evidence="1">Uncharacterized protein</fullName>
    </submittedName>
</protein>
<name>A0A816EPA3_9BILA</name>
<accession>A0A816EPA3</accession>
<reference evidence="1" key="1">
    <citation type="submission" date="2021-02" db="EMBL/GenBank/DDBJ databases">
        <authorList>
            <person name="Nowell W R."/>
        </authorList>
    </citation>
    <scope>NUCLEOTIDE SEQUENCE</scope>
</reference>
<evidence type="ECO:0000313" key="2">
    <source>
        <dbReference type="Proteomes" id="UP000663834"/>
    </source>
</evidence>
<sequence>MGPGLKFSNYRRTTLGWVGVDPWVTQPGGYPKSQDYIIITKAILRPLNIPLDNKDALRKKFTYRRLFIRNNVIKEVLLEYPAYSLPPLVFEELRMTTNTDIAHVHGGAEAADFSMYHRGSGAAAAGF</sequence>
<gene>
    <name evidence="1" type="ORF">KQP761_LOCUS29513</name>
</gene>